<feature type="region of interest" description="Disordered" evidence="1">
    <location>
        <begin position="23"/>
        <end position="60"/>
    </location>
</feature>
<gene>
    <name evidence="2" type="ORF">TCEB3V08_LOCUS13700</name>
</gene>
<organism evidence="2">
    <name type="scientific">Timema cristinae</name>
    <name type="common">Walking stick</name>
    <dbReference type="NCBI Taxonomy" id="61476"/>
    <lineage>
        <taxon>Eukaryota</taxon>
        <taxon>Metazoa</taxon>
        <taxon>Ecdysozoa</taxon>
        <taxon>Arthropoda</taxon>
        <taxon>Hexapoda</taxon>
        <taxon>Insecta</taxon>
        <taxon>Pterygota</taxon>
        <taxon>Neoptera</taxon>
        <taxon>Polyneoptera</taxon>
        <taxon>Phasmatodea</taxon>
        <taxon>Timematodea</taxon>
        <taxon>Timematoidea</taxon>
        <taxon>Timematidae</taxon>
        <taxon>Timema</taxon>
    </lineage>
</organism>
<proteinExistence type="predicted"/>
<dbReference type="EMBL" id="OC347658">
    <property type="protein sequence ID" value="CAD7419271.1"/>
    <property type="molecule type" value="Genomic_DNA"/>
</dbReference>
<protein>
    <submittedName>
        <fullName evidence="2">Uncharacterized protein</fullName>
    </submittedName>
</protein>
<evidence type="ECO:0000313" key="2">
    <source>
        <dbReference type="EMBL" id="CAD7419271.1"/>
    </source>
</evidence>
<name>A0A7R9DT59_TIMCR</name>
<accession>A0A7R9DT59</accession>
<sequence>MNPPECISGTTLCSELSCRTTASLGRPQQRRRPSTWTRQWRQEEEIPGGRRSRTDTSSTPCTCTSTAWPARAEWLEVAVDYTSWIWGVVRRARQEEGFLYLDWGMSC</sequence>
<evidence type="ECO:0000256" key="1">
    <source>
        <dbReference type="SAM" id="MobiDB-lite"/>
    </source>
</evidence>
<reference evidence="2" key="1">
    <citation type="submission" date="2020-11" db="EMBL/GenBank/DDBJ databases">
        <authorList>
            <person name="Tran Van P."/>
        </authorList>
    </citation>
    <scope>NUCLEOTIDE SEQUENCE</scope>
</reference>
<feature type="compositionally biased region" description="Basic and acidic residues" evidence="1">
    <location>
        <begin position="40"/>
        <end position="54"/>
    </location>
</feature>
<dbReference type="AlphaFoldDB" id="A0A7R9DT59"/>